<dbReference type="Proteomes" id="UP000267187">
    <property type="component" value="Unassembled WGS sequence"/>
</dbReference>
<keyword evidence="5" id="KW-0645">Protease</keyword>
<dbReference type="PANTHER" id="PTHR43808">
    <property type="entry name" value="ACETYLORNITHINE DEACETYLASE"/>
    <property type="match status" value="1"/>
</dbReference>
<dbReference type="InterPro" id="IPR050072">
    <property type="entry name" value="Peptidase_M20A"/>
</dbReference>
<dbReference type="InterPro" id="IPR011650">
    <property type="entry name" value="Peptidase_M20_dimer"/>
</dbReference>
<proteinExistence type="predicted"/>
<keyword evidence="2" id="KW-0378">Hydrolase</keyword>
<keyword evidence="3" id="KW-0170">Cobalt</keyword>
<evidence type="ECO:0000313" key="5">
    <source>
        <dbReference type="EMBL" id="RMA77640.1"/>
    </source>
</evidence>
<evidence type="ECO:0000256" key="2">
    <source>
        <dbReference type="ARBA" id="ARBA00022801"/>
    </source>
</evidence>
<dbReference type="PANTHER" id="PTHR43808:SF9">
    <property type="entry name" value="BLL0789 PROTEIN"/>
    <property type="match status" value="1"/>
</dbReference>
<dbReference type="Pfam" id="PF07687">
    <property type="entry name" value="M20_dimer"/>
    <property type="match status" value="1"/>
</dbReference>
<keyword evidence="5" id="KW-0121">Carboxypeptidase</keyword>
<accession>A0A3L9ZYU9</accession>
<dbReference type="SUPFAM" id="SSF55031">
    <property type="entry name" value="Bacterial exopeptidase dimerisation domain"/>
    <property type="match status" value="1"/>
</dbReference>
<gene>
    <name evidence="5" type="ORF">DFR27_2460</name>
</gene>
<dbReference type="NCBIfam" id="NF005602">
    <property type="entry name" value="PRK07338.1"/>
    <property type="match status" value="1"/>
</dbReference>
<reference evidence="5 6" key="1">
    <citation type="submission" date="2018-10" db="EMBL/GenBank/DDBJ databases">
        <title>Genomic Encyclopedia of Type Strains, Phase IV (KMG-IV): sequencing the most valuable type-strain genomes for metagenomic binning, comparative biology and taxonomic classification.</title>
        <authorList>
            <person name="Goeker M."/>
        </authorList>
    </citation>
    <scope>NUCLEOTIDE SEQUENCE [LARGE SCALE GENOMIC DNA]</scope>
    <source>
        <strain evidence="5 6">DSM 25080</strain>
    </source>
</reference>
<protein>
    <submittedName>
        <fullName evidence="5">Glutamate carboxypeptidase</fullName>
    </submittedName>
</protein>
<keyword evidence="1" id="KW-0479">Metal-binding</keyword>
<feature type="domain" description="Peptidase M20 dimerisation" evidence="4">
    <location>
        <begin position="203"/>
        <end position="299"/>
    </location>
</feature>
<dbReference type="Gene3D" id="3.30.70.360">
    <property type="match status" value="1"/>
</dbReference>
<dbReference type="InterPro" id="IPR002933">
    <property type="entry name" value="Peptidase_M20"/>
</dbReference>
<evidence type="ECO:0000256" key="1">
    <source>
        <dbReference type="ARBA" id="ARBA00022723"/>
    </source>
</evidence>
<organism evidence="5 6">
    <name type="scientific">Umboniibacter marinipuniceus</name>
    <dbReference type="NCBI Taxonomy" id="569599"/>
    <lineage>
        <taxon>Bacteria</taxon>
        <taxon>Pseudomonadati</taxon>
        <taxon>Pseudomonadota</taxon>
        <taxon>Gammaproteobacteria</taxon>
        <taxon>Cellvibrionales</taxon>
        <taxon>Cellvibrionaceae</taxon>
        <taxon>Umboniibacter</taxon>
    </lineage>
</organism>
<name>A0A3L9ZYU9_9GAMM</name>
<dbReference type="GO" id="GO:0046872">
    <property type="term" value="F:metal ion binding"/>
    <property type="evidence" value="ECO:0007669"/>
    <property type="project" value="UniProtKB-KW"/>
</dbReference>
<dbReference type="RefSeq" id="WP_170150860.1">
    <property type="nucleotide sequence ID" value="NZ_REFJ01000007.1"/>
</dbReference>
<comment type="caution">
    <text evidence="5">The sequence shown here is derived from an EMBL/GenBank/DDBJ whole genome shotgun (WGS) entry which is preliminary data.</text>
</comment>
<dbReference type="SUPFAM" id="SSF53187">
    <property type="entry name" value="Zn-dependent exopeptidases"/>
    <property type="match status" value="1"/>
</dbReference>
<evidence type="ECO:0000259" key="4">
    <source>
        <dbReference type="Pfam" id="PF07687"/>
    </source>
</evidence>
<keyword evidence="6" id="KW-1185">Reference proteome</keyword>
<dbReference type="GO" id="GO:0004180">
    <property type="term" value="F:carboxypeptidase activity"/>
    <property type="evidence" value="ECO:0007669"/>
    <property type="project" value="UniProtKB-KW"/>
</dbReference>
<evidence type="ECO:0000313" key="6">
    <source>
        <dbReference type="Proteomes" id="UP000267187"/>
    </source>
</evidence>
<dbReference type="Pfam" id="PF01546">
    <property type="entry name" value="Peptidase_M20"/>
    <property type="match status" value="1"/>
</dbReference>
<dbReference type="AlphaFoldDB" id="A0A3L9ZYU9"/>
<dbReference type="EMBL" id="REFJ01000007">
    <property type="protein sequence ID" value="RMA77640.1"/>
    <property type="molecule type" value="Genomic_DNA"/>
</dbReference>
<dbReference type="Gene3D" id="3.40.630.10">
    <property type="entry name" value="Zn peptidases"/>
    <property type="match status" value="1"/>
</dbReference>
<dbReference type="InterPro" id="IPR036264">
    <property type="entry name" value="Bact_exopeptidase_dim_dom"/>
</dbReference>
<sequence>MTETALHTTKSSLIAKLHSEADWMIAETRRLAELNSGTTNVDGLNLVANELIQLFSTWADRSECRALPAIESVSSDGSMDRWDTAPMLIFARNEQAPLQLLCTGHYDTVFPAHSAFQTTWVEGNHLRGPGVADMKGGLMVLLATLRAIAGTPLDSLIGVTVAISPDEEIGSPRSAPELTKLAQNKHFGLTYEPALADGTLAGARKGSGNFSMIVRGLAKHAGREFFEGKNAITAAAKFATQIESLSNRETGLTVNIGKIEGGGPVNVVPELAIVRFNIRVDQPEDTRIINTINNLAGEISAETGCSFDLHGHFNRPPKPMTEAQQQMFELLRSCGAELGLDVQWKPTGGCCEGNNLAAAGLLNIDTLGVRGGLIHSDEEFACLDSFAERAQLSALLICALAEKSIPNINALLGDA</sequence>
<evidence type="ECO:0000256" key="3">
    <source>
        <dbReference type="ARBA" id="ARBA00023285"/>
    </source>
</evidence>